<keyword evidence="2" id="KW-0812">Transmembrane</keyword>
<dbReference type="Proteomes" id="UP000325577">
    <property type="component" value="Linkage Group LG1"/>
</dbReference>
<dbReference type="PANTHER" id="PTHR33640">
    <property type="entry name" value="TRANSMEMBRANE PROTEIN"/>
    <property type="match status" value="1"/>
</dbReference>
<dbReference type="EMBL" id="CM018032">
    <property type="protein sequence ID" value="KAA8547395.1"/>
    <property type="molecule type" value="Genomic_DNA"/>
</dbReference>
<name>A0A5J5BWJ1_9ASTE</name>
<feature type="region of interest" description="Disordered" evidence="1">
    <location>
        <begin position="112"/>
        <end position="153"/>
    </location>
</feature>
<keyword evidence="2" id="KW-0472">Membrane</keyword>
<keyword evidence="2" id="KW-1133">Transmembrane helix</keyword>
<keyword evidence="4" id="KW-1185">Reference proteome</keyword>
<organism evidence="3 4">
    <name type="scientific">Nyssa sinensis</name>
    <dbReference type="NCBI Taxonomy" id="561372"/>
    <lineage>
        <taxon>Eukaryota</taxon>
        <taxon>Viridiplantae</taxon>
        <taxon>Streptophyta</taxon>
        <taxon>Embryophyta</taxon>
        <taxon>Tracheophyta</taxon>
        <taxon>Spermatophyta</taxon>
        <taxon>Magnoliopsida</taxon>
        <taxon>eudicotyledons</taxon>
        <taxon>Gunneridae</taxon>
        <taxon>Pentapetalae</taxon>
        <taxon>asterids</taxon>
        <taxon>Cornales</taxon>
        <taxon>Nyssaceae</taxon>
        <taxon>Nyssa</taxon>
    </lineage>
</organism>
<sequence length="214" mass="24605">MDAINFDNVKAEKANAMLRISGEYFRRLIIVIVSPAFVFVVSNVIVITLLAKSGQLSCQKPTVNNVETDLYEEFIRNSENHVNFRFETSPPAPEPKEIFFQDKQIISEMNTITSNHKSNESTTDTDTVSESKVYRSQSENRKTESSEKPCGKLRRSETEKCREYVIFGEIRGETSCLVDKLSNEEFQRTIEAFIAKQMRFHQEEKIAIVLHNHS</sequence>
<gene>
    <name evidence="3" type="ORF">F0562_003741</name>
</gene>
<evidence type="ECO:0000256" key="2">
    <source>
        <dbReference type="SAM" id="Phobius"/>
    </source>
</evidence>
<protein>
    <submittedName>
        <fullName evidence="3">Uncharacterized protein</fullName>
    </submittedName>
</protein>
<proteinExistence type="predicted"/>
<dbReference type="OrthoDB" id="1916829at2759"/>
<evidence type="ECO:0000313" key="3">
    <source>
        <dbReference type="EMBL" id="KAA8547395.1"/>
    </source>
</evidence>
<evidence type="ECO:0000256" key="1">
    <source>
        <dbReference type="SAM" id="MobiDB-lite"/>
    </source>
</evidence>
<dbReference type="PANTHER" id="PTHR33640:SF3">
    <property type="entry name" value="DUF4408 DOMAIN-CONTAINING PROTEIN"/>
    <property type="match status" value="1"/>
</dbReference>
<evidence type="ECO:0000313" key="4">
    <source>
        <dbReference type="Proteomes" id="UP000325577"/>
    </source>
</evidence>
<reference evidence="3 4" key="1">
    <citation type="submission" date="2019-09" db="EMBL/GenBank/DDBJ databases">
        <title>A chromosome-level genome assembly of the Chinese tupelo Nyssa sinensis.</title>
        <authorList>
            <person name="Yang X."/>
            <person name="Kang M."/>
            <person name="Yang Y."/>
            <person name="Xiong H."/>
            <person name="Wang M."/>
            <person name="Zhang Z."/>
            <person name="Wang Z."/>
            <person name="Wu H."/>
            <person name="Ma T."/>
            <person name="Liu J."/>
            <person name="Xi Z."/>
        </authorList>
    </citation>
    <scope>NUCLEOTIDE SEQUENCE [LARGE SCALE GENOMIC DNA]</scope>
    <source>
        <strain evidence="3">J267</strain>
        <tissue evidence="3">Leaf</tissue>
    </source>
</reference>
<dbReference type="AlphaFoldDB" id="A0A5J5BWJ1"/>
<feature type="compositionally biased region" description="Low complexity" evidence="1">
    <location>
        <begin position="120"/>
        <end position="131"/>
    </location>
</feature>
<feature type="transmembrane region" description="Helical" evidence="2">
    <location>
        <begin position="28"/>
        <end position="51"/>
    </location>
</feature>
<feature type="compositionally biased region" description="Basic and acidic residues" evidence="1">
    <location>
        <begin position="138"/>
        <end position="153"/>
    </location>
</feature>
<accession>A0A5J5BWJ1</accession>